<sequence length="674" mass="71869">MNLIWLIPCLPLFGFLVLLVAGRKLGDPGAGWWGTGVVAASFLVVVKVFFDLLALPEEERSLTQTLFTWIPSGSFKVSIGFLADPLSILMCLFITGIGALIHLYSIGYMKGDEKFSKFFLYLNLFLASMLLLVLGDNLLLTFLGWEGVGTCSYLLISFWHTDPANASAGKKAFVTNRIGDFGFMLGTFLVWVTVGSINYADIGPAAPMIAAGTATAIALLFFLGAVGKSAQLPLSVWLPDAMAGPTPVSALIHAATMVTAGVYLITRLNPIMAQAGWANDVIAWTGAITALVAASIAIAQTDIKKVLAYSTVSQLGYMFLAVGTQNYVAGIFHMVTHAFFKALLFLGAGSVIMAMSHEQDMRKFGNLRKYLPVTFATFMIGWLAISGIPPLAGFWSKDEVLAGAFNAGPAGPVLWFIGLLVALMTAFYMTRVIIMTFFGSEKWRLTDDPHEAAESADVESEDVGSEAVESVDLVGASVAAADHGGGHDDHHGLSPDHTPQESHWTMTAPLVILAGLSILGGAINLPFGSDFKHLERWLEPTLAYEHELPPVPVLVLLAFAAIAVASLGIFLAYWVYSKHKIAVEKIERPVLAHAWYIDETYAKVAGGPGEAGFQGLADFDGTVVDGAVNGVGAGVLGIGNKLRPTESGLVRSYALGISIGGALLLAFIVTRMNL</sequence>
<evidence type="ECO:0000256" key="9">
    <source>
        <dbReference type="ARBA" id="ARBA00023027"/>
    </source>
</evidence>
<dbReference type="PRINTS" id="PR01435">
    <property type="entry name" value="NPOXDRDTASE5"/>
</dbReference>
<dbReference type="Pfam" id="PF01010">
    <property type="entry name" value="Proton_antipo_C"/>
    <property type="match status" value="1"/>
</dbReference>
<feature type="transmembrane region" description="Helical" evidence="13">
    <location>
        <begin position="248"/>
        <end position="266"/>
    </location>
</feature>
<accession>A0A6J6NCG5</accession>
<feature type="transmembrane region" description="Helical" evidence="13">
    <location>
        <begin position="140"/>
        <end position="160"/>
    </location>
</feature>
<keyword evidence="6" id="KW-0618">Plastoquinone</keyword>
<feature type="transmembrane region" description="Helical" evidence="13">
    <location>
        <begin position="373"/>
        <end position="393"/>
    </location>
</feature>
<comment type="catalytic activity">
    <reaction evidence="11">
        <text>a plastoquinone + NADPH + (n+1) H(+)(in) = a plastoquinol + NADP(+) + n H(+)(out)</text>
        <dbReference type="Rhea" id="RHEA:42612"/>
        <dbReference type="Rhea" id="RHEA-COMP:9561"/>
        <dbReference type="Rhea" id="RHEA-COMP:9562"/>
        <dbReference type="ChEBI" id="CHEBI:15378"/>
        <dbReference type="ChEBI" id="CHEBI:17757"/>
        <dbReference type="ChEBI" id="CHEBI:57783"/>
        <dbReference type="ChEBI" id="CHEBI:58349"/>
        <dbReference type="ChEBI" id="CHEBI:62192"/>
    </reaction>
</comment>
<dbReference type="Pfam" id="PF00662">
    <property type="entry name" value="Proton_antipo_N"/>
    <property type="match status" value="1"/>
</dbReference>
<feature type="transmembrane region" description="Helical" evidence="13">
    <location>
        <begin position="32"/>
        <end position="50"/>
    </location>
</feature>
<keyword evidence="3 13" id="KW-0812">Transmembrane</keyword>
<evidence type="ECO:0000256" key="7">
    <source>
        <dbReference type="ARBA" id="ARBA00022967"/>
    </source>
</evidence>
<protein>
    <submittedName>
        <fullName evidence="17">Unannotated protein</fullName>
    </submittedName>
</protein>
<evidence type="ECO:0000256" key="3">
    <source>
        <dbReference type="ARBA" id="ARBA00022692"/>
    </source>
</evidence>
<dbReference type="InterPro" id="IPR001516">
    <property type="entry name" value="Proton_antipo_N"/>
</dbReference>
<feature type="transmembrane region" description="Helical" evidence="13">
    <location>
        <begin position="650"/>
        <end position="669"/>
    </location>
</feature>
<dbReference type="InterPro" id="IPR001750">
    <property type="entry name" value="ND/Mrp_TM"/>
</dbReference>
<dbReference type="PANTHER" id="PTHR42829:SF2">
    <property type="entry name" value="NADH-UBIQUINONE OXIDOREDUCTASE CHAIN 5"/>
    <property type="match status" value="1"/>
</dbReference>
<dbReference type="GO" id="GO:0003954">
    <property type="term" value="F:NADH dehydrogenase activity"/>
    <property type="evidence" value="ECO:0007669"/>
    <property type="project" value="TreeGrafter"/>
</dbReference>
<evidence type="ECO:0000256" key="1">
    <source>
        <dbReference type="ARBA" id="ARBA00004141"/>
    </source>
</evidence>
<proteinExistence type="inferred from homology"/>
<feature type="transmembrane region" description="Helical" evidence="13">
    <location>
        <begin position="281"/>
        <end position="299"/>
    </location>
</feature>
<evidence type="ECO:0000256" key="11">
    <source>
        <dbReference type="ARBA" id="ARBA00047726"/>
    </source>
</evidence>
<dbReference type="PANTHER" id="PTHR42829">
    <property type="entry name" value="NADH-UBIQUINONE OXIDOREDUCTASE CHAIN 5"/>
    <property type="match status" value="1"/>
</dbReference>
<keyword evidence="8 13" id="KW-1133">Transmembrane helix</keyword>
<dbReference type="InterPro" id="IPR002128">
    <property type="entry name" value="NADH_UbQ_OxRdtase_chlpt_su5_C"/>
</dbReference>
<keyword evidence="9" id="KW-0520">NAD</keyword>
<gene>
    <name evidence="17" type="ORF">UFOPK2582_00022</name>
    <name evidence="18" type="ORF">UFOPK3914_00152</name>
    <name evidence="19" type="ORF">UFOPK4173_00760</name>
</gene>
<dbReference type="GO" id="GO:0042773">
    <property type="term" value="P:ATP synthesis coupled electron transport"/>
    <property type="evidence" value="ECO:0007669"/>
    <property type="project" value="InterPro"/>
</dbReference>
<dbReference type="InterPro" id="IPR003945">
    <property type="entry name" value="NU5C-like"/>
</dbReference>
<dbReference type="NCBIfam" id="TIGR01974">
    <property type="entry name" value="NDH_I_L"/>
    <property type="match status" value="1"/>
</dbReference>
<dbReference type="InterPro" id="IPR018393">
    <property type="entry name" value="NADHpl_OxRdtase_5_subgr"/>
</dbReference>
<feature type="transmembrane region" description="Helical" evidence="13">
    <location>
        <begin position="330"/>
        <end position="352"/>
    </location>
</feature>
<feature type="transmembrane region" description="Helical" evidence="13">
    <location>
        <begin position="87"/>
        <end position="106"/>
    </location>
</feature>
<feature type="transmembrane region" description="Helical" evidence="13">
    <location>
        <begin position="306"/>
        <end position="324"/>
    </location>
</feature>
<feature type="domain" description="NADH:ubiquinone/plastoquinone oxidoreductase chloroplast chain 5 C-terminal" evidence="16">
    <location>
        <begin position="498"/>
        <end position="580"/>
    </location>
</feature>
<evidence type="ECO:0000313" key="19">
    <source>
        <dbReference type="EMBL" id="CAB5032329.1"/>
    </source>
</evidence>
<evidence type="ECO:0000256" key="2">
    <source>
        <dbReference type="ARBA" id="ARBA00008200"/>
    </source>
</evidence>
<evidence type="ECO:0000259" key="14">
    <source>
        <dbReference type="Pfam" id="PF00361"/>
    </source>
</evidence>
<name>A0A6J6NCG5_9ZZZZ</name>
<dbReference type="GO" id="GO:0015990">
    <property type="term" value="P:electron transport coupled proton transport"/>
    <property type="evidence" value="ECO:0007669"/>
    <property type="project" value="TreeGrafter"/>
</dbReference>
<feature type="domain" description="NADH:quinone oxidoreductase/Mrp antiporter transmembrane" evidence="14">
    <location>
        <begin position="136"/>
        <end position="424"/>
    </location>
</feature>
<evidence type="ECO:0000259" key="15">
    <source>
        <dbReference type="Pfam" id="PF00662"/>
    </source>
</evidence>
<dbReference type="PRINTS" id="PR01434">
    <property type="entry name" value="NADHDHGNASE5"/>
</dbReference>
<dbReference type="NCBIfam" id="NF005141">
    <property type="entry name" value="PRK06590.1"/>
    <property type="match status" value="1"/>
</dbReference>
<dbReference type="Gene3D" id="1.20.5.2700">
    <property type="match status" value="1"/>
</dbReference>
<feature type="transmembrane region" description="Helical" evidence="13">
    <location>
        <begin position="206"/>
        <end position="227"/>
    </location>
</feature>
<evidence type="ECO:0000256" key="12">
    <source>
        <dbReference type="ARBA" id="ARBA00048026"/>
    </source>
</evidence>
<feature type="transmembrane region" description="Helical" evidence="13">
    <location>
        <begin position="181"/>
        <end position="200"/>
    </location>
</feature>
<evidence type="ECO:0000313" key="17">
    <source>
        <dbReference type="EMBL" id="CAB4684270.1"/>
    </source>
</evidence>
<evidence type="ECO:0000256" key="13">
    <source>
        <dbReference type="SAM" id="Phobius"/>
    </source>
</evidence>
<keyword evidence="5" id="KW-0521">NADP</keyword>
<keyword evidence="7" id="KW-1278">Translocase</keyword>
<feature type="domain" description="NADH-Ubiquinone oxidoreductase (complex I) chain 5 N-terminal" evidence="15">
    <location>
        <begin position="69"/>
        <end position="119"/>
    </location>
</feature>
<evidence type="ECO:0000313" key="18">
    <source>
        <dbReference type="EMBL" id="CAB4968900.1"/>
    </source>
</evidence>
<dbReference type="EMBL" id="CAFBOG010000006">
    <property type="protein sequence ID" value="CAB4968900.1"/>
    <property type="molecule type" value="Genomic_DNA"/>
</dbReference>
<dbReference type="Pfam" id="PF00361">
    <property type="entry name" value="Proton_antipo_M"/>
    <property type="match status" value="1"/>
</dbReference>
<comment type="similarity">
    <text evidence="2">Belongs to the complex I subunit 5 family.</text>
</comment>
<feature type="transmembrane region" description="Helical" evidence="13">
    <location>
        <begin position="510"/>
        <end position="529"/>
    </location>
</feature>
<organism evidence="17">
    <name type="scientific">freshwater metagenome</name>
    <dbReference type="NCBI Taxonomy" id="449393"/>
    <lineage>
        <taxon>unclassified sequences</taxon>
        <taxon>metagenomes</taxon>
        <taxon>ecological metagenomes</taxon>
    </lineage>
</organism>
<reference evidence="17" key="1">
    <citation type="submission" date="2020-05" db="EMBL/GenBank/DDBJ databases">
        <authorList>
            <person name="Chiriac C."/>
            <person name="Salcher M."/>
            <person name="Ghai R."/>
            <person name="Kavagutti S V."/>
        </authorList>
    </citation>
    <scope>NUCLEOTIDE SEQUENCE</scope>
</reference>
<evidence type="ECO:0000256" key="8">
    <source>
        <dbReference type="ARBA" id="ARBA00022989"/>
    </source>
</evidence>
<dbReference type="EMBL" id="CAFBPW010000068">
    <property type="protein sequence ID" value="CAB5032329.1"/>
    <property type="molecule type" value="Genomic_DNA"/>
</dbReference>
<keyword evidence="4" id="KW-0874">Quinone</keyword>
<feature type="transmembrane region" description="Helical" evidence="13">
    <location>
        <begin position="413"/>
        <end position="434"/>
    </location>
</feature>
<feature type="transmembrane region" description="Helical" evidence="13">
    <location>
        <begin position="118"/>
        <end position="134"/>
    </location>
</feature>
<comment type="subcellular location">
    <subcellularLocation>
        <location evidence="1">Membrane</location>
        <topology evidence="1">Multi-pass membrane protein</topology>
    </subcellularLocation>
</comment>
<dbReference type="GO" id="GO:0016020">
    <property type="term" value="C:membrane"/>
    <property type="evidence" value="ECO:0007669"/>
    <property type="project" value="UniProtKB-SubCell"/>
</dbReference>
<evidence type="ECO:0000256" key="5">
    <source>
        <dbReference type="ARBA" id="ARBA00022857"/>
    </source>
</evidence>
<dbReference type="GO" id="GO:0008137">
    <property type="term" value="F:NADH dehydrogenase (ubiquinone) activity"/>
    <property type="evidence" value="ECO:0007669"/>
    <property type="project" value="InterPro"/>
</dbReference>
<evidence type="ECO:0000256" key="6">
    <source>
        <dbReference type="ARBA" id="ARBA00022957"/>
    </source>
</evidence>
<evidence type="ECO:0000256" key="4">
    <source>
        <dbReference type="ARBA" id="ARBA00022719"/>
    </source>
</evidence>
<evidence type="ECO:0000256" key="10">
    <source>
        <dbReference type="ARBA" id="ARBA00023136"/>
    </source>
</evidence>
<comment type="catalytic activity">
    <reaction evidence="12">
        <text>a plastoquinone + NADH + (n+1) H(+)(in) = a plastoquinol + NAD(+) + n H(+)(out)</text>
        <dbReference type="Rhea" id="RHEA:42608"/>
        <dbReference type="Rhea" id="RHEA-COMP:9561"/>
        <dbReference type="Rhea" id="RHEA-COMP:9562"/>
        <dbReference type="ChEBI" id="CHEBI:15378"/>
        <dbReference type="ChEBI" id="CHEBI:17757"/>
        <dbReference type="ChEBI" id="CHEBI:57540"/>
        <dbReference type="ChEBI" id="CHEBI:57945"/>
        <dbReference type="ChEBI" id="CHEBI:62192"/>
    </reaction>
</comment>
<keyword evidence="10 13" id="KW-0472">Membrane</keyword>
<dbReference type="AlphaFoldDB" id="A0A6J6NCG5"/>
<evidence type="ECO:0000259" key="16">
    <source>
        <dbReference type="Pfam" id="PF01010"/>
    </source>
</evidence>
<feature type="transmembrane region" description="Helical" evidence="13">
    <location>
        <begin position="549"/>
        <end position="576"/>
    </location>
</feature>
<dbReference type="GO" id="GO:0048038">
    <property type="term" value="F:quinone binding"/>
    <property type="evidence" value="ECO:0007669"/>
    <property type="project" value="UniProtKB-KW"/>
</dbReference>
<dbReference type="EMBL" id="CAEZXS010000002">
    <property type="protein sequence ID" value="CAB4684270.1"/>
    <property type="molecule type" value="Genomic_DNA"/>
</dbReference>